<feature type="transmembrane region" description="Helical" evidence="1">
    <location>
        <begin position="6"/>
        <end position="25"/>
    </location>
</feature>
<organism evidence="3 4">
    <name type="scientific">Alkalicoccus halolimnae</name>
    <dbReference type="NCBI Taxonomy" id="1667239"/>
    <lineage>
        <taxon>Bacteria</taxon>
        <taxon>Bacillati</taxon>
        <taxon>Bacillota</taxon>
        <taxon>Bacilli</taxon>
        <taxon>Bacillales</taxon>
        <taxon>Bacillaceae</taxon>
        <taxon>Alkalicoccus</taxon>
    </lineage>
</organism>
<accession>A0A5C7FL05</accession>
<feature type="domain" description="Regulatory protein YycH-like" evidence="2">
    <location>
        <begin position="40"/>
        <end position="255"/>
    </location>
</feature>
<dbReference type="GO" id="GO:0016020">
    <property type="term" value="C:membrane"/>
    <property type="evidence" value="ECO:0007669"/>
    <property type="project" value="InterPro"/>
</dbReference>
<keyword evidence="4" id="KW-1185">Reference proteome</keyword>
<sequence length="263" mass="30154">MDWSKTKTIFIVTFMLLNIFLAYQLSEKQDQDRMSQVAMPELESRIDDQNIEIEISDSSLNQDVSGGPITGMHRTFQNVFLEQTLEGQQAELLDETRIYSEIDSPFSLVPANLEASMEGFLEQYIFRGEEYEVAAFNEEEGTVGLYQTFEEQKIDEYERENFHLELQLNDDNEVVSYEQTYMSIVEQAEEQELLTPLEVIDILLDDTSAGIGTEATVMGAELGYYNLLEVDANFQIFAPVWRVTIDEEDYFVNAMTGEVQTIG</sequence>
<reference evidence="3 4" key="1">
    <citation type="submission" date="2024-01" db="EMBL/GenBank/DDBJ databases">
        <title>Complete Genome Sequence of Alkalicoccus halolimnae BZ-SZ-XJ29T, a Moderately Halophilic Bacterium Isolated from a Salt Lake.</title>
        <authorList>
            <person name="Zhao B."/>
        </authorList>
    </citation>
    <scope>NUCLEOTIDE SEQUENCE [LARGE SCALE GENOMIC DNA]</scope>
    <source>
        <strain evidence="3 4">BZ-SZ-XJ29</strain>
    </source>
</reference>
<proteinExistence type="predicted"/>
<dbReference type="RefSeq" id="WP_147802549.1">
    <property type="nucleotide sequence ID" value="NZ_CP144914.1"/>
</dbReference>
<dbReference type="AlphaFoldDB" id="A0A5C7FL05"/>
<evidence type="ECO:0000256" key="1">
    <source>
        <dbReference type="SAM" id="Phobius"/>
    </source>
</evidence>
<dbReference type="KEGG" id="ahal:FTX54_016600"/>
<dbReference type="Proteomes" id="UP000321816">
    <property type="component" value="Chromosome"/>
</dbReference>
<keyword evidence="1" id="KW-0472">Membrane</keyword>
<evidence type="ECO:0000259" key="2">
    <source>
        <dbReference type="Pfam" id="PF09648"/>
    </source>
</evidence>
<name>A0A5C7FL05_9BACI</name>
<dbReference type="Pfam" id="PF09648">
    <property type="entry name" value="YycI"/>
    <property type="match status" value="1"/>
</dbReference>
<dbReference type="Gene3D" id="2.40.128.690">
    <property type="entry name" value="YycH protein, domain 3-like"/>
    <property type="match status" value="1"/>
</dbReference>
<protein>
    <submittedName>
        <fullName evidence="3">Two-component system regulatory protein YycI</fullName>
    </submittedName>
</protein>
<evidence type="ECO:0000313" key="4">
    <source>
        <dbReference type="Proteomes" id="UP000321816"/>
    </source>
</evidence>
<dbReference type="OrthoDB" id="2388036at2"/>
<evidence type="ECO:0000313" key="3">
    <source>
        <dbReference type="EMBL" id="WWD79989.1"/>
    </source>
</evidence>
<dbReference type="EMBL" id="CP144914">
    <property type="protein sequence ID" value="WWD79989.1"/>
    <property type="molecule type" value="Genomic_DNA"/>
</dbReference>
<gene>
    <name evidence="3" type="primary">yycI</name>
    <name evidence="3" type="ORF">FTX54_016600</name>
</gene>
<keyword evidence="1" id="KW-0812">Transmembrane</keyword>
<dbReference type="InterPro" id="IPR018604">
    <property type="entry name" value="YycI-like"/>
</dbReference>
<keyword evidence="1" id="KW-1133">Transmembrane helix</keyword>